<dbReference type="AlphaFoldDB" id="A0A642UGS1"/>
<dbReference type="GO" id="GO:0005829">
    <property type="term" value="C:cytosol"/>
    <property type="evidence" value="ECO:0007669"/>
    <property type="project" value="TreeGrafter"/>
</dbReference>
<gene>
    <name evidence="15" type="ORF">DIURU_005751</name>
</gene>
<dbReference type="OrthoDB" id="60955at2759"/>
<dbReference type="SMART" id="SM00320">
    <property type="entry name" value="WD40"/>
    <property type="match status" value="3"/>
</dbReference>
<keyword evidence="6 12" id="KW-0853">WD repeat</keyword>
<dbReference type="GO" id="GO:0016239">
    <property type="term" value="P:positive regulation of macroautophagy"/>
    <property type="evidence" value="ECO:0007669"/>
    <property type="project" value="TreeGrafter"/>
</dbReference>
<evidence type="ECO:0000256" key="13">
    <source>
        <dbReference type="SAM" id="MobiDB-lite"/>
    </source>
</evidence>
<dbReference type="SUPFAM" id="SSF50978">
    <property type="entry name" value="WD40 repeat-like"/>
    <property type="match status" value="1"/>
</dbReference>
<evidence type="ECO:0000256" key="7">
    <source>
        <dbReference type="ARBA" id="ARBA00022723"/>
    </source>
</evidence>
<name>A0A642UGS1_DIURU</name>
<comment type="subcellular location">
    <subcellularLocation>
        <location evidence="2">Vacuole</location>
    </subcellularLocation>
</comment>
<dbReference type="Pfam" id="PF00400">
    <property type="entry name" value="WD40"/>
    <property type="match status" value="2"/>
</dbReference>
<dbReference type="Proteomes" id="UP000449547">
    <property type="component" value="Unassembled WGS sequence"/>
</dbReference>
<dbReference type="EMBL" id="SWFT01000163">
    <property type="protein sequence ID" value="KAA8896739.1"/>
    <property type="molecule type" value="Genomic_DNA"/>
</dbReference>
<dbReference type="PROSITE" id="PS00678">
    <property type="entry name" value="WD_REPEATS_1"/>
    <property type="match status" value="1"/>
</dbReference>
<keyword evidence="16" id="KW-1185">Reference proteome</keyword>
<feature type="repeat" description="WD" evidence="12">
    <location>
        <begin position="140"/>
        <end position="184"/>
    </location>
</feature>
<dbReference type="GO" id="GO:0008270">
    <property type="term" value="F:zinc ion binding"/>
    <property type="evidence" value="ECO:0007669"/>
    <property type="project" value="UniProtKB-KW"/>
</dbReference>
<dbReference type="RefSeq" id="XP_034009599.1">
    <property type="nucleotide sequence ID" value="XM_034158768.1"/>
</dbReference>
<dbReference type="InterPro" id="IPR001841">
    <property type="entry name" value="Znf_RING"/>
</dbReference>
<dbReference type="InterPro" id="IPR036322">
    <property type="entry name" value="WD40_repeat_dom_sf"/>
</dbReference>
<dbReference type="PROSITE" id="PS50082">
    <property type="entry name" value="WD_REPEATS_2"/>
    <property type="match status" value="2"/>
</dbReference>
<dbReference type="InterPro" id="IPR015943">
    <property type="entry name" value="WD40/YVTN_repeat-like_dom_sf"/>
</dbReference>
<feature type="compositionally biased region" description="Polar residues" evidence="13">
    <location>
        <begin position="523"/>
        <end position="537"/>
    </location>
</feature>
<keyword evidence="8" id="KW-0677">Repeat</keyword>
<keyword evidence="10" id="KW-0862">Zinc</keyword>
<dbReference type="PROSITE" id="PS50089">
    <property type="entry name" value="ZF_RING_2"/>
    <property type="match status" value="1"/>
</dbReference>
<reference evidence="15 16" key="1">
    <citation type="submission" date="2019-07" db="EMBL/GenBank/DDBJ databases">
        <title>Genome assembly of two rare yeast pathogens: Diutina rugosa and Trichomonascus ciferrii.</title>
        <authorList>
            <person name="Mixao V."/>
            <person name="Saus E."/>
            <person name="Hansen A."/>
            <person name="Lass-Flor C."/>
            <person name="Gabaldon T."/>
        </authorList>
    </citation>
    <scope>NUCLEOTIDE SEQUENCE [LARGE SCALE GENOMIC DNA]</scope>
    <source>
        <strain evidence="15 16">CBS 613</strain>
    </source>
</reference>
<dbReference type="GO" id="GO:1904263">
    <property type="term" value="P:positive regulation of TORC1 signaling"/>
    <property type="evidence" value="ECO:0007669"/>
    <property type="project" value="TreeGrafter"/>
</dbReference>
<keyword evidence="9 11" id="KW-0863">Zinc-finger</keyword>
<evidence type="ECO:0000256" key="12">
    <source>
        <dbReference type="PROSITE-ProRule" id="PRU00221"/>
    </source>
</evidence>
<evidence type="ECO:0000256" key="8">
    <source>
        <dbReference type="ARBA" id="ARBA00022737"/>
    </source>
</evidence>
<dbReference type="GO" id="GO:0061700">
    <property type="term" value="C:GATOR2 complex"/>
    <property type="evidence" value="ECO:0007669"/>
    <property type="project" value="TreeGrafter"/>
</dbReference>
<dbReference type="InterPro" id="IPR037590">
    <property type="entry name" value="WDR24"/>
</dbReference>
<feature type="domain" description="RING-type" evidence="14">
    <location>
        <begin position="1038"/>
        <end position="1078"/>
    </location>
</feature>
<dbReference type="Gene3D" id="2.130.10.10">
    <property type="entry name" value="YVTN repeat-like/Quinoprotein amine dehydrogenase"/>
    <property type="match status" value="1"/>
</dbReference>
<dbReference type="GeneID" id="54784402"/>
<evidence type="ECO:0000259" key="14">
    <source>
        <dbReference type="PROSITE" id="PS50089"/>
    </source>
</evidence>
<feature type="region of interest" description="Disordered" evidence="13">
    <location>
        <begin position="489"/>
        <end position="552"/>
    </location>
</feature>
<dbReference type="Pfam" id="PF17120">
    <property type="entry name" value="zf-RING_16"/>
    <property type="match status" value="1"/>
</dbReference>
<dbReference type="VEuPathDB" id="FungiDB:DIURU_005751"/>
<evidence type="ECO:0000256" key="2">
    <source>
        <dbReference type="ARBA" id="ARBA00004116"/>
    </source>
</evidence>
<accession>A0A642UGS1</accession>
<dbReference type="InterPro" id="IPR001680">
    <property type="entry name" value="WD40_rpt"/>
</dbReference>
<evidence type="ECO:0000256" key="10">
    <source>
        <dbReference type="ARBA" id="ARBA00022833"/>
    </source>
</evidence>
<dbReference type="OMA" id="GRDGKCC"/>
<evidence type="ECO:0000256" key="4">
    <source>
        <dbReference type="ARBA" id="ARBA00015098"/>
    </source>
</evidence>
<evidence type="ECO:0000256" key="6">
    <source>
        <dbReference type="ARBA" id="ARBA00022574"/>
    </source>
</evidence>
<evidence type="ECO:0000313" key="16">
    <source>
        <dbReference type="Proteomes" id="UP000449547"/>
    </source>
</evidence>
<comment type="caution">
    <text evidence="15">The sequence shown here is derived from an EMBL/GenBank/DDBJ whole genome shotgun (WGS) entry which is preliminary data.</text>
</comment>
<dbReference type="InterPro" id="IPR019775">
    <property type="entry name" value="WD40_repeat_CS"/>
</dbReference>
<comment type="function">
    <text evidence="1">May be involved in a process influencing telomere capping.</text>
</comment>
<keyword evidence="5" id="KW-0926">Vacuole</keyword>
<dbReference type="PANTHER" id="PTHR46200">
    <property type="entry name" value="GATOR COMPLEX PROTEIN WDR24"/>
    <property type="match status" value="1"/>
</dbReference>
<evidence type="ECO:0000256" key="11">
    <source>
        <dbReference type="PROSITE-ProRule" id="PRU00175"/>
    </source>
</evidence>
<dbReference type="GO" id="GO:0005774">
    <property type="term" value="C:vacuolar membrane"/>
    <property type="evidence" value="ECO:0007669"/>
    <property type="project" value="TreeGrafter"/>
</dbReference>
<comment type="similarity">
    <text evidence="3">Belongs to the WD repeat RTC1 family.</text>
</comment>
<proteinExistence type="inferred from homology"/>
<dbReference type="InterPro" id="IPR049566">
    <property type="entry name" value="WDR59_RTC1-like_RING_Znf"/>
</dbReference>
<keyword evidence="7" id="KW-0479">Metal-binding</keyword>
<evidence type="ECO:0000256" key="5">
    <source>
        <dbReference type="ARBA" id="ARBA00022554"/>
    </source>
</evidence>
<sequence>MSNSTLAKYAFNIYGNLHPNDQSSSGGSIKSQLDSLIYNCDREVASLSQFALHRYADGGDAVVLGGKNCLKLLITNEDQSKITQEVNLLDQTPQTRGANKVSIINTVKAFGDTIACGHANGVVSVRKVTPSGKAKLVSRYNDHKRTINSLDYIGDENNPSHLISGSQDGSIKLWDLRSSSTKPSLSIVSSSHSDPVRSCQHSPHGGIRNKVVILSVHDSGALCKFDIRAQGGIISGGHSIGPERRWNLHTGPALSLHVHPHREYVITGGRDQKMCVWNYSDAASVTSNRHLSSDYIVNTWGPVMKVRWCQYPSDNRMREDDADEYFSSSLYNYDFACSYLNDDSTISVFNLNRKFIPKEVITTTTGKPVQNFIWSSNPSHQRRVWLVTKANEFISTTLDHSAPEVSSPLTELTSMSMDFDPVGDMAFVNQEKYEFELEDYDVDDVDTMGGETKSLDNMSMNHPVPIKAAASTNSFNVFSSSITPSPVEKPPLLRSCTTVGKTPSPGPFRRGSGHGFTRPKLSRNPSQSTVDSGSSAGSPAVHPPMISSKPHNQHRKFIGASYQSPYVIPLRLPLPLNDNDVFSHLATNYLLAPPDGFSLLDACQINASIAVSVNQYRETQMWRILAVSLEDEQFPHGGGVVATYDPMPKPQEPASVVGSYHSNSTTNTNYGGSAIATDHITSSESLARPQPSSPYKHPGRPSFLTQASSSPGAAAKWHPKRFTLDEETIEDGDAPIMRLRQGIMSSTELEDSHQLTPPPQQPERRSFSHQRRPLLRHLTTDDFDNENVAFNHSLHAHPPASSLPRTSPRGFMPHFPLPMSNVHSGSSPHRYSEHSRESWWASSRRNSQLTAPLHRSNSNHHSLDFIPRPGLAEVEEELKSHPSTALLTNMTSELTKAMRNSSMISPPWETATLIRKEVEYCQLSGDIVTLATLVILFYAKYPKTFSKDEATKIIMMYIENLQRRQLFVEATQVIKSTPPELVGAIMKKMPQDVNLRFFCEHCGRVMVNESSKQRFKENKSKEFGFWYCDECRRNQSNCIYCCKPCKGLSVVVSLQCGHRGHFKCLKEWFVAGDNAECPGGCNFRIV</sequence>
<evidence type="ECO:0000256" key="3">
    <source>
        <dbReference type="ARBA" id="ARBA00008863"/>
    </source>
</evidence>
<feature type="region of interest" description="Disordered" evidence="13">
    <location>
        <begin position="683"/>
        <end position="728"/>
    </location>
</feature>
<evidence type="ECO:0000256" key="1">
    <source>
        <dbReference type="ARBA" id="ARBA00002738"/>
    </source>
</evidence>
<feature type="repeat" description="WD" evidence="12">
    <location>
        <begin position="246"/>
        <end position="287"/>
    </location>
</feature>
<dbReference type="PANTHER" id="PTHR46200:SF1">
    <property type="entry name" value="GATOR COMPLEX PROTEIN WDR24"/>
    <property type="match status" value="1"/>
</dbReference>
<evidence type="ECO:0000256" key="9">
    <source>
        <dbReference type="ARBA" id="ARBA00022771"/>
    </source>
</evidence>
<organism evidence="15 16">
    <name type="scientific">Diutina rugosa</name>
    <name type="common">Yeast</name>
    <name type="synonym">Candida rugosa</name>
    <dbReference type="NCBI Taxonomy" id="5481"/>
    <lineage>
        <taxon>Eukaryota</taxon>
        <taxon>Fungi</taxon>
        <taxon>Dikarya</taxon>
        <taxon>Ascomycota</taxon>
        <taxon>Saccharomycotina</taxon>
        <taxon>Pichiomycetes</taxon>
        <taxon>Debaryomycetaceae</taxon>
        <taxon>Diutina</taxon>
    </lineage>
</organism>
<dbReference type="PROSITE" id="PS50294">
    <property type="entry name" value="WD_REPEATS_REGION"/>
    <property type="match status" value="1"/>
</dbReference>
<evidence type="ECO:0000313" key="15">
    <source>
        <dbReference type="EMBL" id="KAA8896739.1"/>
    </source>
</evidence>
<feature type="region of interest" description="Disordered" evidence="13">
    <location>
        <begin position="747"/>
        <end position="769"/>
    </location>
</feature>
<protein>
    <recommendedName>
        <fullName evidence="4">Restriction of telomere capping protein 1</fullName>
    </recommendedName>
</protein>